<comment type="caution">
    <text evidence="2">The sequence shown here is derived from an EMBL/GenBank/DDBJ whole genome shotgun (WGS) entry which is preliminary data.</text>
</comment>
<accession>A0A9W6MW11</accession>
<name>A0A9W6MW11_9HYPH</name>
<evidence type="ECO:0000259" key="1">
    <source>
        <dbReference type="PROSITE" id="PS50830"/>
    </source>
</evidence>
<dbReference type="Proteomes" id="UP001143372">
    <property type="component" value="Unassembled WGS sequence"/>
</dbReference>
<evidence type="ECO:0000313" key="2">
    <source>
        <dbReference type="EMBL" id="GLK68501.1"/>
    </source>
</evidence>
<dbReference type="Gene3D" id="2.40.50.90">
    <property type="match status" value="1"/>
</dbReference>
<dbReference type="Pfam" id="PF00565">
    <property type="entry name" value="SNase"/>
    <property type="match status" value="1"/>
</dbReference>
<organism evidence="2 3">
    <name type="scientific">Hansschlegelia plantiphila</name>
    <dbReference type="NCBI Taxonomy" id="374655"/>
    <lineage>
        <taxon>Bacteria</taxon>
        <taxon>Pseudomonadati</taxon>
        <taxon>Pseudomonadota</taxon>
        <taxon>Alphaproteobacteria</taxon>
        <taxon>Hyphomicrobiales</taxon>
        <taxon>Methylopilaceae</taxon>
        <taxon>Hansschlegelia</taxon>
    </lineage>
</organism>
<feature type="domain" description="TNase-like" evidence="1">
    <location>
        <begin position="70"/>
        <end position="201"/>
    </location>
</feature>
<proteinExistence type="predicted"/>
<reference evidence="2" key="2">
    <citation type="submission" date="2023-01" db="EMBL/GenBank/DDBJ databases">
        <authorList>
            <person name="Sun Q."/>
            <person name="Evtushenko L."/>
        </authorList>
    </citation>
    <scope>NUCLEOTIDE SEQUENCE</scope>
    <source>
        <strain evidence="2">VKM B-2347</strain>
    </source>
</reference>
<dbReference type="InterPro" id="IPR035437">
    <property type="entry name" value="SNase_OB-fold_sf"/>
</dbReference>
<evidence type="ECO:0000313" key="3">
    <source>
        <dbReference type="Proteomes" id="UP001143372"/>
    </source>
</evidence>
<sequence>MDRSSAEIRGARAQAPAASPCFAAAAALNPASTMSARGSFVVPHAALLLSVAIALVAGRATAAPCALAVMPETVAVERAIDGDTVLLDDGREVRLAGVSAPKTPLGRKPEEWPLDAASREALESAAGGQVLELRLASRPTDRYGRLVGFLAPIEGPDHAGMAVALLAQGWLRTTGEERDCGATLREAEGQAIARRLGLWSEPYYEVRNAEDGASLSSAAGRFVVAEGRVASVRQAAGRFYVNFGARWRDALSATLSEAALRRLGGLDALNVKAGARLRVRGVVELRRGPTITVTEPGQIDRIDAPGGAR</sequence>
<dbReference type="SMART" id="SM00318">
    <property type="entry name" value="SNc"/>
    <property type="match status" value="1"/>
</dbReference>
<keyword evidence="3" id="KW-1185">Reference proteome</keyword>
<dbReference type="SUPFAM" id="SSF50199">
    <property type="entry name" value="Staphylococcal nuclease"/>
    <property type="match status" value="1"/>
</dbReference>
<gene>
    <name evidence="2" type="ORF">GCM10008179_21390</name>
</gene>
<reference evidence="2" key="1">
    <citation type="journal article" date="2014" name="Int. J. Syst. Evol. Microbiol.">
        <title>Complete genome sequence of Corynebacterium casei LMG S-19264T (=DSM 44701T), isolated from a smear-ripened cheese.</title>
        <authorList>
            <consortium name="US DOE Joint Genome Institute (JGI-PGF)"/>
            <person name="Walter F."/>
            <person name="Albersmeier A."/>
            <person name="Kalinowski J."/>
            <person name="Ruckert C."/>
        </authorList>
    </citation>
    <scope>NUCLEOTIDE SEQUENCE</scope>
    <source>
        <strain evidence="2">VKM B-2347</strain>
    </source>
</reference>
<dbReference type="PROSITE" id="PS50830">
    <property type="entry name" value="TNASE_3"/>
    <property type="match status" value="1"/>
</dbReference>
<dbReference type="AlphaFoldDB" id="A0A9W6MW11"/>
<protein>
    <recommendedName>
        <fullName evidence="1">TNase-like domain-containing protein</fullName>
    </recommendedName>
</protein>
<dbReference type="InterPro" id="IPR016071">
    <property type="entry name" value="Staphylococal_nuclease_OB-fold"/>
</dbReference>
<dbReference type="EMBL" id="BSFI01000008">
    <property type="protein sequence ID" value="GLK68501.1"/>
    <property type="molecule type" value="Genomic_DNA"/>
</dbReference>